<dbReference type="InterPro" id="IPR036259">
    <property type="entry name" value="MFS_trans_sf"/>
</dbReference>
<sequence length="939" mass="106429">MIGATRRWFRRNRKGLAIGAGVIGAGYLAGQYVLSKISEARERMSSDRIARENLRRRFEQNQTDCTYTVLALLPTAAEDILDALPVEELTKELQRKRAERLARLNAGEGTGSDLSSVSPSLPEDDRRSLSSFQSDGFVRTSQPGEPSVERDGEARPKRNKTQLWNEVKITSITRSFTLVYTLSLLTIFTRIQLNLLGRRNYLSSVISMATPPANESTIRLEDHDDDDLTQTLGNDFETNRRYLAFSWWLLHRGWKQLMNEVQTAVTEVFGPLNPREDISLARLSELFLEVRKKVEGHTEEERKHRKWLSYLLPPREEEDKVLEESGVLGVTELANSQTATTLRHLLDETADLIESPTFTRVLMLLNNECFQTLIHQCTADAFKSTSQTPRSVPQSFTSVATVVPGADSSEPKAKLANILAVLARQAHVIGNGTNPPNLYLTAMDQGVRELEAFAAVDDKIEGHFDAQSTDLPQLRNTTERKLMAKIDWHIMPCLCVMYLLAFLDRVNISNAAVLGLQEDLNMVDGTNYNTALTIFFVPYVIFEIPSNILLKKLRPHVWLTGCMFLFGLVTICQGLVSNWGGLMTTRWFLGMFETGMFPGCFYLLGMWYKRSEAQKRFSFFFSSTTLAGAFGGLLASGLGKMDGIRGYRGWRWVFIIEGLITCVVSLAWFFIIPDFPEEVKWLTDEERQFIRAKLARDSGSAGHDAKIGWRDVLEVFKDYIHRWFDVLRSGCHSIWICLLRADHYQKLWLRWYVSIKTQLYSIPPWAAAWGFSMLVAILSDRTRHRFAFTIVPMLIAMAGFGILLNVHGQARRNVQYGALFMVTCGCYSAMPVIVCWFAMNLAGHRRRSVGTAWQVGFGNIGGIISTYAFLKKDAPEYRPGYIISVSFLSFSAACCIGYFAAVWYDNWRRDQAIADGMAIPSDEEQELLGDMALNYRYSY</sequence>
<dbReference type="Gene3D" id="1.20.1250.20">
    <property type="entry name" value="MFS general substrate transporter like domains"/>
    <property type="match status" value="2"/>
</dbReference>
<comment type="subcellular location">
    <subcellularLocation>
        <location evidence="1">Membrane</location>
        <topology evidence="1">Multi-pass membrane protein</topology>
    </subcellularLocation>
</comment>
<feature type="region of interest" description="Disordered" evidence="6">
    <location>
        <begin position="104"/>
        <end position="159"/>
    </location>
</feature>
<feature type="compositionally biased region" description="Polar residues" evidence="6">
    <location>
        <begin position="129"/>
        <end position="144"/>
    </location>
</feature>
<feature type="transmembrane region" description="Helical" evidence="7">
    <location>
        <begin position="759"/>
        <end position="779"/>
    </location>
</feature>
<feature type="transmembrane region" description="Helical" evidence="7">
    <location>
        <begin position="557"/>
        <end position="576"/>
    </location>
</feature>
<reference evidence="8 9" key="1">
    <citation type="submission" date="2019-04" db="EMBL/GenBank/DDBJ databases">
        <title>Fungal friends and foes A comparative genomics study of 23 Aspergillus species from section Flavi.</title>
        <authorList>
            <consortium name="DOE Joint Genome Institute"/>
            <person name="Kjaerbolling I."/>
            <person name="Vesth T.C."/>
            <person name="Frisvad J.C."/>
            <person name="Nybo J.L."/>
            <person name="Theobald S."/>
            <person name="Kildgaard S."/>
            <person name="Petersen T.I."/>
            <person name="Kuo A."/>
            <person name="Sato A."/>
            <person name="Lyhne E.K."/>
            <person name="Kogle M.E."/>
            <person name="Wiebenga A."/>
            <person name="Kun R.S."/>
            <person name="Lubbers R.J."/>
            <person name="Makela M.R."/>
            <person name="Barry K."/>
            <person name="Chovatia M."/>
            <person name="Clum A."/>
            <person name="Daum C."/>
            <person name="Haridas S."/>
            <person name="He G."/>
            <person name="LaButti K."/>
            <person name="Lipzen A."/>
            <person name="Mondo S."/>
            <person name="Pangilinan J."/>
            <person name="Riley R."/>
            <person name="Salamov A."/>
            <person name="Simmons B.A."/>
            <person name="Magnuson J.K."/>
            <person name="Henrissat B."/>
            <person name="Mortensen U.H."/>
            <person name="Larsen T.O."/>
            <person name="De vries R.P."/>
            <person name="Grigoriev I.V."/>
            <person name="Machida M."/>
            <person name="Baker S.E."/>
            <person name="Andersen M.R."/>
        </authorList>
    </citation>
    <scope>NUCLEOTIDE SEQUENCE [LARGE SCALE GENOMIC DNA]</scope>
    <source>
        <strain evidence="8 9">CBS 117618</strain>
    </source>
</reference>
<dbReference type="GO" id="GO:0022857">
    <property type="term" value="F:transmembrane transporter activity"/>
    <property type="evidence" value="ECO:0007669"/>
    <property type="project" value="InterPro"/>
</dbReference>
<dbReference type="VEuPathDB" id="FungiDB:BDV34DRAFT_209433"/>
<feature type="transmembrane region" description="Helical" evidence="7">
    <location>
        <begin position="882"/>
        <end position="904"/>
    </location>
</feature>
<dbReference type="EMBL" id="ML734941">
    <property type="protein sequence ID" value="KAB8210811.1"/>
    <property type="molecule type" value="Genomic_DNA"/>
</dbReference>
<dbReference type="Pfam" id="PF07690">
    <property type="entry name" value="MFS_1"/>
    <property type="match status" value="1"/>
</dbReference>
<evidence type="ECO:0000256" key="7">
    <source>
        <dbReference type="SAM" id="Phobius"/>
    </source>
</evidence>
<dbReference type="Proteomes" id="UP000326532">
    <property type="component" value="Unassembled WGS sequence"/>
</dbReference>
<proteinExistence type="predicted"/>
<protein>
    <submittedName>
        <fullName evidence="8">Putative MFS transporter</fullName>
    </submittedName>
</protein>
<evidence type="ECO:0000256" key="3">
    <source>
        <dbReference type="ARBA" id="ARBA00022692"/>
    </source>
</evidence>
<feature type="transmembrane region" description="Helical" evidence="7">
    <location>
        <begin position="851"/>
        <end position="870"/>
    </location>
</feature>
<feature type="transmembrane region" description="Helical" evidence="7">
    <location>
        <begin position="818"/>
        <end position="839"/>
    </location>
</feature>
<evidence type="ECO:0000313" key="9">
    <source>
        <dbReference type="Proteomes" id="UP000326532"/>
    </source>
</evidence>
<dbReference type="GO" id="GO:0005886">
    <property type="term" value="C:plasma membrane"/>
    <property type="evidence" value="ECO:0007669"/>
    <property type="project" value="TreeGrafter"/>
</dbReference>
<feature type="transmembrane region" description="Helical" evidence="7">
    <location>
        <begin position="15"/>
        <end position="34"/>
    </location>
</feature>
<dbReference type="PANTHER" id="PTHR43791:SF46">
    <property type="entry name" value="MAJOR FACILITATOR SUPERFAMILY (MFS) PROFILE DOMAIN-CONTAINING PROTEIN-RELATED"/>
    <property type="match status" value="1"/>
</dbReference>
<feature type="transmembrane region" description="Helical" evidence="7">
    <location>
        <begin position="785"/>
        <end position="806"/>
    </location>
</feature>
<dbReference type="SUPFAM" id="SSF103473">
    <property type="entry name" value="MFS general substrate transporter"/>
    <property type="match status" value="1"/>
</dbReference>
<dbReference type="GO" id="GO:0005778">
    <property type="term" value="C:peroxisomal membrane"/>
    <property type="evidence" value="ECO:0007669"/>
    <property type="project" value="InterPro"/>
</dbReference>
<evidence type="ECO:0000256" key="4">
    <source>
        <dbReference type="ARBA" id="ARBA00022989"/>
    </source>
</evidence>
<gene>
    <name evidence="8" type="ORF">BDV34DRAFT_209433</name>
</gene>
<feature type="transmembrane region" description="Helical" evidence="7">
    <location>
        <begin position="617"/>
        <end position="638"/>
    </location>
</feature>
<dbReference type="GO" id="GO:0007031">
    <property type="term" value="P:peroxisome organization"/>
    <property type="evidence" value="ECO:0007669"/>
    <property type="project" value="InterPro"/>
</dbReference>
<dbReference type="InterPro" id="IPR011701">
    <property type="entry name" value="MFS"/>
</dbReference>
<evidence type="ECO:0000313" key="8">
    <source>
        <dbReference type="EMBL" id="KAB8210811.1"/>
    </source>
</evidence>
<dbReference type="CDD" id="cd17327">
    <property type="entry name" value="MFS_FEN2_like"/>
    <property type="match status" value="1"/>
</dbReference>
<dbReference type="AlphaFoldDB" id="A0A5N6DZZ4"/>
<keyword evidence="4 7" id="KW-1133">Transmembrane helix</keyword>
<keyword evidence="9" id="KW-1185">Reference proteome</keyword>
<organism evidence="8 9">
    <name type="scientific">Aspergillus parasiticus</name>
    <dbReference type="NCBI Taxonomy" id="5067"/>
    <lineage>
        <taxon>Eukaryota</taxon>
        <taxon>Fungi</taxon>
        <taxon>Dikarya</taxon>
        <taxon>Ascomycota</taxon>
        <taxon>Pezizomycotina</taxon>
        <taxon>Eurotiomycetes</taxon>
        <taxon>Eurotiomycetidae</taxon>
        <taxon>Eurotiales</taxon>
        <taxon>Aspergillaceae</taxon>
        <taxon>Aspergillus</taxon>
        <taxon>Aspergillus subgen. Circumdati</taxon>
    </lineage>
</organism>
<feature type="transmembrane region" description="Helical" evidence="7">
    <location>
        <begin position="588"/>
        <end position="605"/>
    </location>
</feature>
<feature type="transmembrane region" description="Helical" evidence="7">
    <location>
        <begin position="650"/>
        <end position="672"/>
    </location>
</feature>
<dbReference type="OMA" id="CHSIWIC"/>
<evidence type="ECO:0000256" key="6">
    <source>
        <dbReference type="SAM" id="MobiDB-lite"/>
    </source>
</evidence>
<feature type="compositionally biased region" description="Basic and acidic residues" evidence="6">
    <location>
        <begin position="147"/>
        <end position="156"/>
    </location>
</feature>
<dbReference type="InterPro" id="IPR006966">
    <property type="entry name" value="Peroxin-3"/>
</dbReference>
<dbReference type="Pfam" id="PF04882">
    <property type="entry name" value="Peroxin-3"/>
    <property type="match status" value="1"/>
</dbReference>
<evidence type="ECO:0000256" key="1">
    <source>
        <dbReference type="ARBA" id="ARBA00004141"/>
    </source>
</evidence>
<keyword evidence="3 7" id="KW-0812">Transmembrane</keyword>
<accession>A0A5N6DZZ4</accession>
<keyword evidence="2" id="KW-0813">Transport</keyword>
<name>A0A5N6DZZ4_ASPPA</name>
<dbReference type="PANTHER" id="PTHR43791">
    <property type="entry name" value="PERMEASE-RELATED"/>
    <property type="match status" value="1"/>
</dbReference>
<keyword evidence="5 7" id="KW-0472">Membrane</keyword>
<evidence type="ECO:0000256" key="5">
    <source>
        <dbReference type="ARBA" id="ARBA00023136"/>
    </source>
</evidence>
<evidence type="ECO:0000256" key="2">
    <source>
        <dbReference type="ARBA" id="ARBA00022448"/>
    </source>
</evidence>
<dbReference type="FunFam" id="1.20.1250.20:FF:000034">
    <property type="entry name" value="MFS general substrate transporter"/>
    <property type="match status" value="1"/>
</dbReference>